<accession>A0A841C6F3</accession>
<dbReference type="Proteomes" id="UP000562464">
    <property type="component" value="Unassembled WGS sequence"/>
</dbReference>
<keyword evidence="1" id="KW-1133">Transmembrane helix</keyword>
<dbReference type="RefSeq" id="WP_183539381.1">
    <property type="nucleotide sequence ID" value="NZ_JACHHV010000009.1"/>
</dbReference>
<keyword evidence="1" id="KW-0472">Membrane</keyword>
<evidence type="ECO:0000313" key="2">
    <source>
        <dbReference type="EMBL" id="MBB5887847.1"/>
    </source>
</evidence>
<name>A0A841C6F3_9LACT</name>
<dbReference type="EMBL" id="JACHHV010000009">
    <property type="protein sequence ID" value="MBB5887847.1"/>
    <property type="molecule type" value="Genomic_DNA"/>
</dbReference>
<sequence length="131" mass="14612">MKILKDVKLKPLDIIILAVLVMVSFFPLTLFANSNTVPNQVIVRAHGKVVKTLELSVNQVWTYKDNGDYNRIQVKDNKVRVQEANCRDLIDVKAGWISKNGQTLVCLPHSLVVALTGNGPVKQDGKVVDYQ</sequence>
<comment type="caution">
    <text evidence="2">The sequence shown here is derived from an EMBL/GenBank/DDBJ whole genome shotgun (WGS) entry which is preliminary data.</text>
</comment>
<evidence type="ECO:0008006" key="4">
    <source>
        <dbReference type="Google" id="ProtNLM"/>
    </source>
</evidence>
<evidence type="ECO:0000313" key="3">
    <source>
        <dbReference type="Proteomes" id="UP000562464"/>
    </source>
</evidence>
<dbReference type="AlphaFoldDB" id="A0A841C6F3"/>
<organism evidence="2 3">
    <name type="scientific">Lactovum miscens</name>
    <dbReference type="NCBI Taxonomy" id="190387"/>
    <lineage>
        <taxon>Bacteria</taxon>
        <taxon>Bacillati</taxon>
        <taxon>Bacillota</taxon>
        <taxon>Bacilli</taxon>
        <taxon>Lactobacillales</taxon>
        <taxon>Streptococcaceae</taxon>
        <taxon>Lactovum</taxon>
    </lineage>
</organism>
<gene>
    <name evidence="2" type="ORF">HNQ37_000726</name>
</gene>
<dbReference type="Pfam" id="PF07009">
    <property type="entry name" value="NusG_II"/>
    <property type="match status" value="1"/>
</dbReference>
<reference evidence="2 3" key="1">
    <citation type="submission" date="2020-08" db="EMBL/GenBank/DDBJ databases">
        <title>Genomic Encyclopedia of Type Strains, Phase IV (KMG-IV): sequencing the most valuable type-strain genomes for metagenomic binning, comparative biology and taxonomic classification.</title>
        <authorList>
            <person name="Goeker M."/>
        </authorList>
    </citation>
    <scope>NUCLEOTIDE SEQUENCE [LARGE SCALE GENOMIC DNA]</scope>
    <source>
        <strain evidence="2 3">DSM 14925</strain>
    </source>
</reference>
<dbReference type="CDD" id="cd09911">
    <property type="entry name" value="Lin0431_like"/>
    <property type="match status" value="1"/>
</dbReference>
<keyword evidence="3" id="KW-1185">Reference proteome</keyword>
<keyword evidence="1" id="KW-0812">Transmembrane</keyword>
<dbReference type="InterPro" id="IPR038690">
    <property type="entry name" value="NusG_2_sf"/>
</dbReference>
<feature type="transmembrane region" description="Helical" evidence="1">
    <location>
        <begin position="12"/>
        <end position="32"/>
    </location>
</feature>
<evidence type="ECO:0000256" key="1">
    <source>
        <dbReference type="SAM" id="Phobius"/>
    </source>
</evidence>
<proteinExistence type="predicted"/>
<protein>
    <recommendedName>
        <fullName evidence="4">NusG domain-containing protein</fullName>
    </recommendedName>
</protein>
<dbReference type="Gene3D" id="2.60.320.10">
    <property type="entry name" value="N-utilization substance G protein NusG, insert domain"/>
    <property type="match status" value="1"/>
</dbReference>